<evidence type="ECO:0000313" key="2">
    <source>
        <dbReference type="Proteomes" id="UP001151760"/>
    </source>
</evidence>
<reference evidence="1" key="2">
    <citation type="submission" date="2022-01" db="EMBL/GenBank/DDBJ databases">
        <authorList>
            <person name="Yamashiro T."/>
            <person name="Shiraishi A."/>
            <person name="Satake H."/>
            <person name="Nakayama K."/>
        </authorList>
    </citation>
    <scope>NUCLEOTIDE SEQUENCE</scope>
</reference>
<sequence>MGLSVSERVSGFDLTVFQMPISCRSALILSNALLEELQFLGDKVVMLDVKEARIVLQCLSAEGLVTRRYCKSFLVLSMWMRTQLQDYGSTTTTTYRCFAIISQPYAISCIPVQHYRTSISYSTFPRKKGFSILVRTTIGMRCLDSSRIG</sequence>
<keyword evidence="2" id="KW-1185">Reference proteome</keyword>
<comment type="caution">
    <text evidence="1">The sequence shown here is derived from an EMBL/GenBank/DDBJ whole genome shotgun (WGS) entry which is preliminary data.</text>
</comment>
<gene>
    <name evidence="1" type="ORF">Tco_0682889</name>
</gene>
<dbReference type="EMBL" id="BQNB010009781">
    <property type="protein sequence ID" value="GJS68324.1"/>
    <property type="molecule type" value="Genomic_DNA"/>
</dbReference>
<accession>A0ABQ4XSP3</accession>
<dbReference type="Proteomes" id="UP001151760">
    <property type="component" value="Unassembled WGS sequence"/>
</dbReference>
<proteinExistence type="predicted"/>
<name>A0ABQ4XSP3_9ASTR</name>
<reference evidence="1" key="1">
    <citation type="journal article" date="2022" name="Int. J. Mol. Sci.">
        <title>Draft Genome of Tanacetum Coccineum: Genomic Comparison of Closely Related Tanacetum-Family Plants.</title>
        <authorList>
            <person name="Yamashiro T."/>
            <person name="Shiraishi A."/>
            <person name="Nakayama K."/>
            <person name="Satake H."/>
        </authorList>
    </citation>
    <scope>NUCLEOTIDE SEQUENCE</scope>
</reference>
<organism evidence="1 2">
    <name type="scientific">Tanacetum coccineum</name>
    <dbReference type="NCBI Taxonomy" id="301880"/>
    <lineage>
        <taxon>Eukaryota</taxon>
        <taxon>Viridiplantae</taxon>
        <taxon>Streptophyta</taxon>
        <taxon>Embryophyta</taxon>
        <taxon>Tracheophyta</taxon>
        <taxon>Spermatophyta</taxon>
        <taxon>Magnoliopsida</taxon>
        <taxon>eudicotyledons</taxon>
        <taxon>Gunneridae</taxon>
        <taxon>Pentapetalae</taxon>
        <taxon>asterids</taxon>
        <taxon>campanulids</taxon>
        <taxon>Asterales</taxon>
        <taxon>Asteraceae</taxon>
        <taxon>Asteroideae</taxon>
        <taxon>Anthemideae</taxon>
        <taxon>Anthemidinae</taxon>
        <taxon>Tanacetum</taxon>
    </lineage>
</organism>
<protein>
    <submittedName>
        <fullName evidence="1">Uncharacterized protein</fullName>
    </submittedName>
</protein>
<evidence type="ECO:0000313" key="1">
    <source>
        <dbReference type="EMBL" id="GJS68324.1"/>
    </source>
</evidence>